<dbReference type="Pfam" id="PF03968">
    <property type="entry name" value="LptD_N"/>
    <property type="match status" value="1"/>
</dbReference>
<feature type="signal peptide" evidence="4">
    <location>
        <begin position="1"/>
        <end position="25"/>
    </location>
</feature>
<feature type="chain" id="PRO_5023392607" description="LPS-assembly protein LptD" evidence="4">
    <location>
        <begin position="26"/>
        <end position="821"/>
    </location>
</feature>
<gene>
    <name evidence="4" type="primary">lptD</name>
    <name evidence="7" type="ORF">E4T21_03580</name>
</gene>
<dbReference type="PANTHER" id="PTHR30189:SF1">
    <property type="entry name" value="LPS-ASSEMBLY PROTEIN LPTD"/>
    <property type="match status" value="1"/>
</dbReference>
<dbReference type="Pfam" id="PF04453">
    <property type="entry name" value="LptD"/>
    <property type="match status" value="1"/>
</dbReference>
<dbReference type="PANTHER" id="PTHR30189">
    <property type="entry name" value="LPS-ASSEMBLY PROTEIN"/>
    <property type="match status" value="1"/>
</dbReference>
<evidence type="ECO:0000256" key="4">
    <source>
        <dbReference type="HAMAP-Rule" id="MF_01411"/>
    </source>
</evidence>
<dbReference type="KEGG" id="hbh:E4T21_03580"/>
<evidence type="ECO:0000259" key="6">
    <source>
        <dbReference type="Pfam" id="PF04453"/>
    </source>
</evidence>
<accession>A0A5C1NDI4</accession>
<comment type="similarity">
    <text evidence="4">Belongs to the LptD family.</text>
</comment>
<dbReference type="InterPro" id="IPR005653">
    <property type="entry name" value="OstA-like_N"/>
</dbReference>
<dbReference type="GO" id="GO:0043165">
    <property type="term" value="P:Gram-negative-bacterium-type cell outer membrane assembly"/>
    <property type="evidence" value="ECO:0007669"/>
    <property type="project" value="UniProtKB-UniRule"/>
</dbReference>
<comment type="caution">
    <text evidence="4">Lacks conserved residue(s) required for the propagation of feature annotation.</text>
</comment>
<keyword evidence="1 4" id="KW-0732">Signal</keyword>
<dbReference type="InterPro" id="IPR007543">
    <property type="entry name" value="LptD_C"/>
</dbReference>
<evidence type="ECO:0000256" key="1">
    <source>
        <dbReference type="ARBA" id="ARBA00022729"/>
    </source>
</evidence>
<dbReference type="EMBL" id="CP038437">
    <property type="protein sequence ID" value="QEM80733.1"/>
    <property type="molecule type" value="Genomic_DNA"/>
</dbReference>
<evidence type="ECO:0000313" key="7">
    <source>
        <dbReference type="EMBL" id="QEM80733.1"/>
    </source>
</evidence>
<organism evidence="7 8">
    <name type="scientific">Halomonas binhaiensis</name>
    <dbReference type="NCBI Taxonomy" id="2562282"/>
    <lineage>
        <taxon>Bacteria</taxon>
        <taxon>Pseudomonadati</taxon>
        <taxon>Pseudomonadota</taxon>
        <taxon>Gammaproteobacteria</taxon>
        <taxon>Oceanospirillales</taxon>
        <taxon>Halomonadaceae</taxon>
        <taxon>Halomonas</taxon>
    </lineage>
</organism>
<evidence type="ECO:0000256" key="2">
    <source>
        <dbReference type="ARBA" id="ARBA00023136"/>
    </source>
</evidence>
<dbReference type="Proteomes" id="UP000324285">
    <property type="component" value="Chromosome"/>
</dbReference>
<dbReference type="GO" id="GO:0015920">
    <property type="term" value="P:lipopolysaccharide transport"/>
    <property type="evidence" value="ECO:0007669"/>
    <property type="project" value="InterPro"/>
</dbReference>
<comment type="subunit">
    <text evidence="4">Component of the lipopolysaccharide transport and assembly complex. Interacts with LptE and LptA.</text>
</comment>
<evidence type="ECO:0000256" key="3">
    <source>
        <dbReference type="ARBA" id="ARBA00023237"/>
    </source>
</evidence>
<comment type="function">
    <text evidence="4">Together with LptE, is involved in the assembly of lipopolysaccharide (LPS) at the surface of the outer membrane.</text>
</comment>
<dbReference type="HAMAP" id="MF_01411">
    <property type="entry name" value="LPS_assembly_LptD"/>
    <property type="match status" value="1"/>
</dbReference>
<dbReference type="AlphaFoldDB" id="A0A5C1NDI4"/>
<dbReference type="GO" id="GO:0009279">
    <property type="term" value="C:cell outer membrane"/>
    <property type="evidence" value="ECO:0007669"/>
    <property type="project" value="UniProtKB-SubCell"/>
</dbReference>
<proteinExistence type="inferred from homology"/>
<keyword evidence="3 4" id="KW-0998">Cell outer membrane</keyword>
<dbReference type="InterPro" id="IPR050218">
    <property type="entry name" value="LptD"/>
</dbReference>
<dbReference type="GO" id="GO:1990351">
    <property type="term" value="C:transporter complex"/>
    <property type="evidence" value="ECO:0007669"/>
    <property type="project" value="TreeGrafter"/>
</dbReference>
<feature type="domain" description="LptD C-terminal" evidence="6">
    <location>
        <begin position="320"/>
        <end position="730"/>
    </location>
</feature>
<protein>
    <recommendedName>
        <fullName evidence="4">LPS-assembly protein LptD</fullName>
    </recommendedName>
</protein>
<keyword evidence="2 4" id="KW-0472">Membrane</keyword>
<reference evidence="7" key="1">
    <citation type="submission" date="2021-02" db="EMBL/GenBank/DDBJ databases">
        <title>Strain Y2R2, a novel species of the genus Halomonas.</title>
        <authorList>
            <person name="Huang H."/>
        </authorList>
    </citation>
    <scope>NUCLEOTIDE SEQUENCE</scope>
    <source>
        <strain evidence="7">Y2R2</strain>
    </source>
</reference>
<dbReference type="OrthoDB" id="9760225at2"/>
<sequence length="821" mass="93819" precursor="true">MAKRYAWTALAGLATSSLINAPLMAAPPDSLAASQLDWQPWGDDRPRGEVCRGYYVQPEYRLEKPAIEGQVSSESDEANYDNKGDTVLQGGVVLRKGDTQLEAPHVQVPPERDVANIEGPLTLRDQSLLVRGDSAQVSLKTDQANVDTAHYVAHDSHLRGDAIRLERVSENVFRLNEASFTTCDPGDSTWRLVGNDILLDRMKGYGIAKHARLELGNVPVFYWPWVRFPIDERRQTGLLWPLVQFSDGGLDYEQPIYLNLAPNYDATVSPRWIQDSGFMLGGEFRYLLPNSRGTVEGAYLADDESAGDDDSNSELEHGDDRWYFDYSHVGKINPQVPYKLRYGAASDGSYFDDFGKTFGESSTNKMSRLAQIDYLGDTWKLQAKAQGYQKLDDPLNEKDKPFYRLPSLTAKARWDQDSGLYQEWYSNATYFWRDIEGDENGFYDFDGRERRIPIREAANGSRLTLAPALGYRLDPSWGFFEPRVEMRYLQYDLDYEDRITDRSDDPSIAVPVSTIDAGLIFERDLKVGSDDYRQTLEPRLNYAYIPARDQSEFPDFDTNEKSFSWGQLWSPYRFSGGDRVGDLNRLSYGVESRFLEDESGRERLSLGVGQSAYFEDRNIDMNGDPDTLPRDEDSFDYYDATRDRSAWVTKLDWTINDNWRTRWQWLYDDHLDRTESTGVGMQYRADAGHVVNLGYRWQIEGFSKEDDAEDNRNYNTEEIDVSFAYKATNNIDLIGRLLYDNTNDRALDQMAGVQWNDCCYGVQLVWREWIDDEDTANNIEDDSTDRGVFLRFVLKGLGGVGGEADSYFESAVPGYRNVSLN</sequence>
<comment type="subcellular location">
    <subcellularLocation>
        <location evidence="4">Cell outer membrane</location>
    </subcellularLocation>
</comment>
<evidence type="ECO:0000313" key="8">
    <source>
        <dbReference type="Proteomes" id="UP000324285"/>
    </source>
</evidence>
<evidence type="ECO:0000259" key="5">
    <source>
        <dbReference type="Pfam" id="PF03968"/>
    </source>
</evidence>
<keyword evidence="8" id="KW-1185">Reference proteome</keyword>
<feature type="domain" description="Organic solvent tolerance-like N-terminal" evidence="5">
    <location>
        <begin position="74"/>
        <end position="204"/>
    </location>
</feature>
<dbReference type="InterPro" id="IPR020889">
    <property type="entry name" value="LipoPS_assembly_LptD"/>
</dbReference>
<name>A0A5C1NDI4_9GAMM</name>
<dbReference type="RefSeq" id="WP_149283591.1">
    <property type="nucleotide sequence ID" value="NZ_CP038437.2"/>
</dbReference>